<dbReference type="EMBL" id="CP054257">
    <property type="protein sequence ID" value="QTQ11293.1"/>
    <property type="molecule type" value="Genomic_DNA"/>
</dbReference>
<name>A0A975IBZ3_9SPIR</name>
<reference evidence="3" key="1">
    <citation type="submission" date="2020-05" db="EMBL/GenBank/DDBJ databases">
        <authorList>
            <person name="Zeng H."/>
            <person name="Chan Y.K."/>
            <person name="Watt R.M."/>
        </authorList>
    </citation>
    <scope>NUCLEOTIDE SEQUENCE</scope>
    <source>
        <strain evidence="3">ATCC 700773</strain>
    </source>
</reference>
<keyword evidence="1" id="KW-0521">NADP</keyword>
<protein>
    <submittedName>
        <fullName evidence="3">Acyl-CoA reductase</fullName>
    </submittedName>
</protein>
<dbReference type="InterPro" id="IPR007534">
    <property type="entry name" value="LuxE"/>
</dbReference>
<evidence type="ECO:0000313" key="3">
    <source>
        <dbReference type="EMBL" id="QTQ11293.1"/>
    </source>
</evidence>
<reference evidence="3" key="2">
    <citation type="journal article" date="2021" name="Microbiol. Resour. Announc.">
        <title>Complete Genome Sequences of Three Human Oral Treponema parvum Isolates.</title>
        <authorList>
            <person name="Zeng H."/>
            <person name="Watt R.M."/>
        </authorList>
    </citation>
    <scope>NUCLEOTIDE SEQUENCE</scope>
    <source>
        <strain evidence="3">ATCC 700773</strain>
    </source>
</reference>
<dbReference type="RefSeq" id="WP_210118089.1">
    <property type="nucleotide sequence ID" value="NZ_CP054257.1"/>
</dbReference>
<accession>A0A975IBZ3</accession>
<dbReference type="GO" id="GO:0008218">
    <property type="term" value="P:bioluminescence"/>
    <property type="evidence" value="ECO:0007669"/>
    <property type="project" value="InterPro"/>
</dbReference>
<sequence length="827" mass="91316">MDFLTEKLLQNTPFSYNENEKKKGGSFYNAVKEELCFHYDNNPLYKRFCDNKKFNPHDFSGSLVDIPPVHVAVFKELGKTLGSVPKEEIKLTLQSSATSGVPSSVPIDKVTSKRQSKAMVKVVGDFIGNERKPFLVMDIDPMSGFRDILGARFAAVSGYLNFASKVGYFLKVNENNQYYFDTEGIKKYIKELDLNTPAVIFGFTYILYSEVVKPLTENGVKFVLPKGSKIIHIGGWKKLESEKVSKEEFNAKASGLFGIGQSDVIDIYGFTEQMGLNYPDCKCGCKHVPLFSEVIVRDIVSKEPLPAGKEGLLEFITPIPHSYPGNAVLTDDIGIIESGECPYGRSGTRFRMLGRLKKAEVRGCGDILSSKLKFIDEKISVSSSETGIFNIEFFSGNVDTSFEPKEQLESIISALKKSLSWLRKQPVDALIGLIGQVSKKWGASNNPDMVALRERGTGFLSSWCNPEHLTKIATEGLHGNRMYADTFLPVDDSKVQYMKATSKGLVCHWLAGNVQVLGMFALVESIITKNVNLLKVSSKDKGVFTSLLKAFEGEVFTTKGGCTIKGDDLLKTVALVYFDHGNDELGKIMSLNADARISWGGKDAVMTVAGYPSRFDCDDIIMGPKLSFSVVAKEKLDDDHAVKKLARKIAVDASVFDQTGCASTHNIFVESGGKISPEQFIDYLAEGMKKAAVQIPKAEMSPEQISSIHSVRGIYDFKGRVVGSNDSTWTVLYSEDSNLCAPVYSRVLFVHPVENINEALPYVDDNIQTIGMAAHGRKALDFAIKAAEKGAMRFPDCGKMLNFESPWDGMFIMERLVKWNTLGGPLV</sequence>
<dbReference type="AlphaFoldDB" id="A0A975IBZ3"/>
<dbReference type="InterPro" id="IPR042099">
    <property type="entry name" value="ANL_N_sf"/>
</dbReference>
<organism evidence="3 4">
    <name type="scientific">Treponema parvum</name>
    <dbReference type="NCBI Taxonomy" id="138851"/>
    <lineage>
        <taxon>Bacteria</taxon>
        <taxon>Pseudomonadati</taxon>
        <taxon>Spirochaetota</taxon>
        <taxon>Spirochaetia</taxon>
        <taxon>Spirochaetales</taxon>
        <taxon>Treponemataceae</taxon>
        <taxon>Treponema</taxon>
    </lineage>
</organism>
<dbReference type="Pfam" id="PF05893">
    <property type="entry name" value="LuxC"/>
    <property type="match status" value="1"/>
</dbReference>
<gene>
    <name evidence="3" type="ORF">HRI96_03230</name>
</gene>
<dbReference type="InterPro" id="IPR008670">
    <property type="entry name" value="CoA_reduct_LuxC"/>
</dbReference>
<dbReference type="Gene3D" id="3.40.50.12780">
    <property type="entry name" value="N-terminal domain of ligase-like"/>
    <property type="match status" value="1"/>
</dbReference>
<evidence type="ECO:0000313" key="4">
    <source>
        <dbReference type="Proteomes" id="UP000671995"/>
    </source>
</evidence>
<dbReference type="GO" id="GO:0003995">
    <property type="term" value="F:acyl-CoA dehydrogenase activity"/>
    <property type="evidence" value="ECO:0007669"/>
    <property type="project" value="InterPro"/>
</dbReference>
<proteinExistence type="predicted"/>
<evidence type="ECO:0000259" key="2">
    <source>
        <dbReference type="Pfam" id="PF04443"/>
    </source>
</evidence>
<dbReference type="Proteomes" id="UP000671995">
    <property type="component" value="Chromosome"/>
</dbReference>
<dbReference type="Pfam" id="PF04443">
    <property type="entry name" value="LuxE"/>
    <property type="match status" value="1"/>
</dbReference>
<evidence type="ECO:0000256" key="1">
    <source>
        <dbReference type="ARBA" id="ARBA00022857"/>
    </source>
</evidence>
<dbReference type="GO" id="GO:0047474">
    <property type="term" value="F:long-chain fatty acid--protein ligase activity"/>
    <property type="evidence" value="ECO:0007669"/>
    <property type="project" value="InterPro"/>
</dbReference>
<feature type="domain" description="Acyl-protein synthetase LuxE" evidence="2">
    <location>
        <begin position="7"/>
        <end position="372"/>
    </location>
</feature>